<evidence type="ECO:0000256" key="4">
    <source>
        <dbReference type="ARBA" id="ARBA00023204"/>
    </source>
</evidence>
<dbReference type="Proteomes" id="UP000244197">
    <property type="component" value="Unassembled WGS sequence"/>
</dbReference>
<evidence type="ECO:0000256" key="1">
    <source>
        <dbReference type="ARBA" id="ARBA00006082"/>
    </source>
</evidence>
<dbReference type="Gene3D" id="3.30.1540.20">
    <property type="entry name" value="MutL, C-terminal domain, dimerisation subdomain"/>
    <property type="match status" value="1"/>
</dbReference>
<dbReference type="InterPro" id="IPR002099">
    <property type="entry name" value="MutL/Mlh/PMS"/>
</dbReference>
<keyword evidence="9" id="KW-0378">Hydrolase</keyword>
<dbReference type="GO" id="GO:0016887">
    <property type="term" value="F:ATP hydrolysis activity"/>
    <property type="evidence" value="ECO:0007669"/>
    <property type="project" value="InterPro"/>
</dbReference>
<comment type="similarity">
    <text evidence="1 5">Belongs to the DNA mismatch repair MutL/HexB family.</text>
</comment>
<evidence type="ECO:0000259" key="7">
    <source>
        <dbReference type="SMART" id="SM00853"/>
    </source>
</evidence>
<evidence type="ECO:0000313" key="9">
    <source>
        <dbReference type="EMBL" id="PTP31224.1"/>
    </source>
</evidence>
<gene>
    <name evidence="5" type="primary">mutL</name>
    <name evidence="9" type="ORF">CWO07_15820</name>
</gene>
<dbReference type="Pfam" id="PF01119">
    <property type="entry name" value="DNA_mis_repair"/>
    <property type="match status" value="1"/>
</dbReference>
<dbReference type="NCBIfam" id="NF000948">
    <property type="entry name" value="PRK00095.1-1"/>
    <property type="match status" value="1"/>
</dbReference>
<dbReference type="RefSeq" id="WP_108187932.1">
    <property type="nucleotide sequence ID" value="NZ_PIFK01000031.1"/>
</dbReference>
<dbReference type="NCBIfam" id="TIGR00585">
    <property type="entry name" value="mutl"/>
    <property type="match status" value="1"/>
</dbReference>
<evidence type="ECO:0000313" key="10">
    <source>
        <dbReference type="Proteomes" id="UP000244197"/>
    </source>
</evidence>
<dbReference type="InterPro" id="IPR042121">
    <property type="entry name" value="MutL_C_regsub"/>
</dbReference>
<keyword evidence="4 5" id="KW-0234">DNA repair</keyword>
<dbReference type="SUPFAM" id="SSF55874">
    <property type="entry name" value="ATPase domain of HSP90 chaperone/DNA topoisomerase II/histidine kinase"/>
    <property type="match status" value="1"/>
</dbReference>
<proteinExistence type="inferred from homology"/>
<dbReference type="Pfam" id="PF08676">
    <property type="entry name" value="MutL_C"/>
    <property type="match status" value="1"/>
</dbReference>
<keyword evidence="3 5" id="KW-0227">DNA damage</keyword>
<reference evidence="9 10" key="1">
    <citation type="submission" date="2017-11" db="EMBL/GenBank/DDBJ databases">
        <title>Population delineation of vibrios coincides with oyster pathogenicity.</title>
        <authorList>
            <person name="Bruto M."/>
            <person name="Labreuche Y."/>
            <person name="James A."/>
            <person name="Piel D."/>
            <person name="Chenivesse S."/>
            <person name="Petton B."/>
            <person name="Polz M.F."/>
            <person name="Le Roux F."/>
        </authorList>
    </citation>
    <scope>NUCLEOTIDE SEQUENCE [LARGE SCALE GENOMIC DNA]</scope>
    <source>
        <strain evidence="9 10">FF_144</strain>
    </source>
</reference>
<dbReference type="InterPro" id="IPR036890">
    <property type="entry name" value="HATPase_C_sf"/>
</dbReference>
<dbReference type="AlphaFoldDB" id="A0A2T5ET80"/>
<dbReference type="SUPFAM" id="SSF118116">
    <property type="entry name" value="DNA mismatch repair protein MutL"/>
    <property type="match status" value="1"/>
</dbReference>
<feature type="compositionally biased region" description="Polar residues" evidence="6">
    <location>
        <begin position="450"/>
        <end position="476"/>
    </location>
</feature>
<dbReference type="PANTHER" id="PTHR10073">
    <property type="entry name" value="DNA MISMATCH REPAIR PROTEIN MLH, PMS, MUTL"/>
    <property type="match status" value="1"/>
</dbReference>
<dbReference type="GO" id="GO:0140664">
    <property type="term" value="F:ATP-dependent DNA damage sensor activity"/>
    <property type="evidence" value="ECO:0007669"/>
    <property type="project" value="InterPro"/>
</dbReference>
<dbReference type="GO" id="GO:0005524">
    <property type="term" value="F:ATP binding"/>
    <property type="evidence" value="ECO:0007669"/>
    <property type="project" value="InterPro"/>
</dbReference>
<dbReference type="InterPro" id="IPR020667">
    <property type="entry name" value="DNA_mismatch_repair_MutL"/>
</dbReference>
<dbReference type="SMART" id="SM01340">
    <property type="entry name" value="DNA_mis_repair"/>
    <property type="match status" value="1"/>
</dbReference>
<dbReference type="InterPro" id="IPR037198">
    <property type="entry name" value="MutL_C_sf"/>
</dbReference>
<dbReference type="InterPro" id="IPR038973">
    <property type="entry name" value="MutL/Mlh/Pms-like"/>
</dbReference>
<comment type="function">
    <text evidence="5">This protein is involved in the repair of mismatches in DNA. It is required for dam-dependent methyl-directed DNA mismatch repair. May act as a 'molecular matchmaker', a protein that promotes the formation of a stable complex between two or more DNA-binding proteins in an ATP-dependent manner without itself being part of a final effector complex.</text>
</comment>
<dbReference type="CDD" id="cd16926">
    <property type="entry name" value="HATPase_MutL-MLH-PMS-like"/>
    <property type="match status" value="1"/>
</dbReference>
<dbReference type="HAMAP" id="MF_00149">
    <property type="entry name" value="DNA_mis_repair"/>
    <property type="match status" value="1"/>
</dbReference>
<feature type="domain" description="DNA mismatch repair protein S5" evidence="8">
    <location>
        <begin position="212"/>
        <end position="330"/>
    </location>
</feature>
<dbReference type="GO" id="GO:0006298">
    <property type="term" value="P:mismatch repair"/>
    <property type="evidence" value="ECO:0007669"/>
    <property type="project" value="UniProtKB-UniRule"/>
</dbReference>
<feature type="compositionally biased region" description="Polar residues" evidence="6">
    <location>
        <begin position="370"/>
        <end position="385"/>
    </location>
</feature>
<dbReference type="SUPFAM" id="SSF54211">
    <property type="entry name" value="Ribosomal protein S5 domain 2-like"/>
    <property type="match status" value="1"/>
</dbReference>
<organism evidence="9 10">
    <name type="scientific">Vibrio splendidus</name>
    <dbReference type="NCBI Taxonomy" id="29497"/>
    <lineage>
        <taxon>Bacteria</taxon>
        <taxon>Pseudomonadati</taxon>
        <taxon>Pseudomonadota</taxon>
        <taxon>Gammaproteobacteria</taxon>
        <taxon>Vibrionales</taxon>
        <taxon>Vibrionaceae</taxon>
        <taxon>Vibrio</taxon>
    </lineage>
</organism>
<evidence type="ECO:0000256" key="2">
    <source>
        <dbReference type="ARBA" id="ARBA00021975"/>
    </source>
</evidence>
<dbReference type="Pfam" id="PF13589">
    <property type="entry name" value="HATPase_c_3"/>
    <property type="match status" value="1"/>
</dbReference>
<dbReference type="CDD" id="cd03482">
    <property type="entry name" value="MutL_Trans_MutL"/>
    <property type="match status" value="1"/>
</dbReference>
<keyword evidence="9" id="KW-0255">Endonuclease</keyword>
<feature type="compositionally biased region" description="Low complexity" evidence="6">
    <location>
        <begin position="428"/>
        <end position="449"/>
    </location>
</feature>
<accession>A0A2T5ET80</accession>
<keyword evidence="9" id="KW-0540">Nuclease</keyword>
<feature type="compositionally biased region" description="Polar residues" evidence="6">
    <location>
        <begin position="409"/>
        <end position="427"/>
    </location>
</feature>
<dbReference type="InterPro" id="IPR020568">
    <property type="entry name" value="Ribosomal_Su5_D2-typ_SF"/>
</dbReference>
<dbReference type="PANTHER" id="PTHR10073:SF12">
    <property type="entry name" value="DNA MISMATCH REPAIR PROTEIN MLH1"/>
    <property type="match status" value="1"/>
</dbReference>
<evidence type="ECO:0000256" key="6">
    <source>
        <dbReference type="SAM" id="MobiDB-lite"/>
    </source>
</evidence>
<comment type="caution">
    <text evidence="9">The sequence shown here is derived from an EMBL/GenBank/DDBJ whole genome shotgun (WGS) entry which is preliminary data.</text>
</comment>
<name>A0A2T5ET80_VIBSP</name>
<dbReference type="InterPro" id="IPR042120">
    <property type="entry name" value="MutL_C_dimsub"/>
</dbReference>
<sequence length="773" mass="84964">MTIKILPARLANQIAAGEVVERPASVVKELVENSLDSGATRIDIDIEKGGAKMIRVRDNGKGIVKDELALALSRHATSKIHTLDDLEAIVSLGFRGEALASISSVARLTMTSRPATQDQAWAAHSEGRDMQVKLHPAAHPIGTSVEVLDLFFNTPARRKFLRTEKTEFTHIDELLKRIALSRFDVTINLRHNGKMIRQYRAAKTQVQAEKRIAAVCGNPFVRHMLKIELEHQGLKLHGWITTPEGARQQSDLQYCYVNGRMMRDKLINHAIRQSYETSLRPDQFATYVLFIELDPHQVDVNVHPAKHEVRFHQARLVHDFIYQALSDGLAQSKQIDAAPIKQSAFHQSEVIHHQQDSSNSGIGEVASFSEPESSMPSRSDQTQVSDSERHAIDQTPAYPRKAESERAYDQSQHSVNDGGQHYGSTANRGSSSSIGSSSRIGSSPSRGSSTNLDSSTNISSANTGSSARETSFTGSPRQEWIESRPEPKKEKEQHQHHGEPAPSKREVKAYKELLKTPDFDGQVVVPSSLQEHVAPVETKDNIENIENKEAKPGQQNPVHSKPRAPVTDLGKAVSVVERQYLVMGNKNGSVLVSLAKAELLRVIGQLDTREGALKSQPLLVPLSIKLGSELVEVAKALSQTLALLGIELKARNSEAVMVMGVPSPLRQQNLQILIPDLLSYAASLNAQIVDNHAATVFNADNGSNAANVFNDMLPSLVNWIGIQTAQVKSDYTLSEAVQLVGELEQLWHGLLPLDDPEFVNPIDFSATIAAFTV</sequence>
<dbReference type="InterPro" id="IPR014762">
    <property type="entry name" value="DNA_mismatch_repair_CS"/>
</dbReference>
<evidence type="ECO:0000256" key="5">
    <source>
        <dbReference type="HAMAP-Rule" id="MF_00149"/>
    </source>
</evidence>
<dbReference type="FunFam" id="3.30.230.10:FF:000013">
    <property type="entry name" value="DNA mismatch repair endonuclease MutL"/>
    <property type="match status" value="1"/>
</dbReference>
<feature type="compositionally biased region" description="Basic and acidic residues" evidence="6">
    <location>
        <begin position="479"/>
        <end position="506"/>
    </location>
</feature>
<dbReference type="GO" id="GO:0004519">
    <property type="term" value="F:endonuclease activity"/>
    <property type="evidence" value="ECO:0007669"/>
    <property type="project" value="UniProtKB-KW"/>
</dbReference>
<dbReference type="Gene3D" id="3.30.565.10">
    <property type="entry name" value="Histidine kinase-like ATPase, C-terminal domain"/>
    <property type="match status" value="1"/>
</dbReference>
<dbReference type="PROSITE" id="PS00058">
    <property type="entry name" value="DNA_MISMATCH_REPAIR_1"/>
    <property type="match status" value="1"/>
</dbReference>
<feature type="domain" description="MutL C-terminal dimerisation" evidence="7">
    <location>
        <begin position="572"/>
        <end position="713"/>
    </location>
</feature>
<dbReference type="EMBL" id="PIFK01000031">
    <property type="protein sequence ID" value="PTP31224.1"/>
    <property type="molecule type" value="Genomic_DNA"/>
</dbReference>
<protein>
    <recommendedName>
        <fullName evidence="2 5">DNA mismatch repair protein MutL</fullName>
    </recommendedName>
</protein>
<evidence type="ECO:0000256" key="3">
    <source>
        <dbReference type="ARBA" id="ARBA00022763"/>
    </source>
</evidence>
<dbReference type="FunFam" id="3.30.565.10:FF:000003">
    <property type="entry name" value="DNA mismatch repair endonuclease MutL"/>
    <property type="match status" value="1"/>
</dbReference>
<dbReference type="Gene3D" id="3.30.230.10">
    <property type="match status" value="1"/>
</dbReference>
<dbReference type="GO" id="GO:0032300">
    <property type="term" value="C:mismatch repair complex"/>
    <property type="evidence" value="ECO:0007669"/>
    <property type="project" value="InterPro"/>
</dbReference>
<dbReference type="GO" id="GO:0030983">
    <property type="term" value="F:mismatched DNA binding"/>
    <property type="evidence" value="ECO:0007669"/>
    <property type="project" value="InterPro"/>
</dbReference>
<dbReference type="Gene3D" id="3.30.1370.100">
    <property type="entry name" value="MutL, C-terminal domain, regulatory subdomain"/>
    <property type="match status" value="1"/>
</dbReference>
<dbReference type="InterPro" id="IPR014790">
    <property type="entry name" value="MutL_C"/>
</dbReference>
<dbReference type="InterPro" id="IPR013507">
    <property type="entry name" value="DNA_mismatch_S5_2-like"/>
</dbReference>
<dbReference type="InterPro" id="IPR014721">
    <property type="entry name" value="Ribsml_uS5_D2-typ_fold_subgr"/>
</dbReference>
<evidence type="ECO:0000259" key="8">
    <source>
        <dbReference type="SMART" id="SM01340"/>
    </source>
</evidence>
<dbReference type="SMART" id="SM00853">
    <property type="entry name" value="MutL_C"/>
    <property type="match status" value="1"/>
</dbReference>
<feature type="region of interest" description="Disordered" evidence="6">
    <location>
        <begin position="346"/>
        <end position="506"/>
    </location>
</feature>